<accession>A0A4P6K1D6</accession>
<proteinExistence type="predicted"/>
<gene>
    <name evidence="1" type="ORF">EPA93_38135</name>
</gene>
<organism evidence="1 2">
    <name type="scientific">Ktedonosporobacter rubrisoli</name>
    <dbReference type="NCBI Taxonomy" id="2509675"/>
    <lineage>
        <taxon>Bacteria</taxon>
        <taxon>Bacillati</taxon>
        <taxon>Chloroflexota</taxon>
        <taxon>Ktedonobacteria</taxon>
        <taxon>Ktedonobacterales</taxon>
        <taxon>Ktedonosporobacteraceae</taxon>
        <taxon>Ktedonosporobacter</taxon>
    </lineage>
</organism>
<sequence length="148" mass="17371">MDEQKQNPFQILKLSTRATYAEIVERRNELDASATTPEEQLKYRQAFEELMTHQQTRLEHELFELPGTRYEDSQWERFVRRFKTNPVRQKQEVEPASCLQVIDQGALIEALLTEAQRIPEGNLQAAIENPPFSLRLEQPLEVRDIIYG</sequence>
<name>A0A4P6K1D6_KTERU</name>
<dbReference type="OrthoDB" id="3477782at2"/>
<dbReference type="Proteomes" id="UP000290365">
    <property type="component" value="Chromosome"/>
</dbReference>
<dbReference type="KEGG" id="kbs:EPA93_38135"/>
<evidence type="ECO:0000313" key="2">
    <source>
        <dbReference type="Proteomes" id="UP000290365"/>
    </source>
</evidence>
<keyword evidence="2" id="KW-1185">Reference proteome</keyword>
<dbReference type="RefSeq" id="WP_129892541.1">
    <property type="nucleotide sequence ID" value="NZ_CP035758.1"/>
</dbReference>
<reference evidence="1 2" key="1">
    <citation type="submission" date="2019-01" db="EMBL/GenBank/DDBJ databases">
        <title>Ktedonosporobacter rubrisoli SCAWS-G2.</title>
        <authorList>
            <person name="Huang Y."/>
            <person name="Yan B."/>
        </authorList>
    </citation>
    <scope>NUCLEOTIDE SEQUENCE [LARGE SCALE GENOMIC DNA]</scope>
    <source>
        <strain evidence="1 2">SCAWS-G2</strain>
    </source>
</reference>
<dbReference type="EMBL" id="CP035758">
    <property type="protein sequence ID" value="QBD81480.1"/>
    <property type="molecule type" value="Genomic_DNA"/>
</dbReference>
<protein>
    <submittedName>
        <fullName evidence="1">Uncharacterized protein</fullName>
    </submittedName>
</protein>
<evidence type="ECO:0000313" key="1">
    <source>
        <dbReference type="EMBL" id="QBD81480.1"/>
    </source>
</evidence>
<dbReference type="AlphaFoldDB" id="A0A4P6K1D6"/>